<dbReference type="AlphaFoldDB" id="A0A377PR11"/>
<protein>
    <submittedName>
        <fullName evidence="2">Protein of uncharacterized function (DUF3296)</fullName>
    </submittedName>
</protein>
<evidence type="ECO:0000259" key="1">
    <source>
        <dbReference type="Pfam" id="PF11726"/>
    </source>
</evidence>
<reference evidence="2 3" key="1">
    <citation type="submission" date="2018-06" db="EMBL/GenBank/DDBJ databases">
        <authorList>
            <consortium name="Pathogen Informatics"/>
            <person name="Doyle S."/>
        </authorList>
    </citation>
    <scope>NUCLEOTIDE SEQUENCE [LARGE SCALE GENOMIC DNA]</scope>
    <source>
        <strain evidence="2 3">NCTC8105</strain>
    </source>
</reference>
<accession>A0A377PR11</accession>
<name>A0A377PR11_HAFAL</name>
<dbReference type="Proteomes" id="UP000254821">
    <property type="component" value="Unassembled WGS sequence"/>
</dbReference>
<dbReference type="RefSeq" id="WP_043489771.1">
    <property type="nucleotide sequence ID" value="NZ_CALJTU010000026.1"/>
</dbReference>
<feature type="domain" description="YagK/YfjJ C-terminal" evidence="1">
    <location>
        <begin position="30"/>
        <end position="210"/>
    </location>
</feature>
<organism evidence="2 3">
    <name type="scientific">Hafnia alvei</name>
    <dbReference type="NCBI Taxonomy" id="569"/>
    <lineage>
        <taxon>Bacteria</taxon>
        <taxon>Pseudomonadati</taxon>
        <taxon>Pseudomonadota</taxon>
        <taxon>Gammaproteobacteria</taxon>
        <taxon>Enterobacterales</taxon>
        <taxon>Hafniaceae</taxon>
        <taxon>Hafnia</taxon>
    </lineage>
</organism>
<sequence>MINTYNLDMRHAPFNDRYLQRLSGVIFNAVREHPRTTAIRIDLHLPDYKDNEDSLTCIVNINQGLMSRFIEALDARIQAFLKHKAQTGIRTYPCHLRYAWVKEKADSDKPHWHVVLFVNKDTFKGPGDYNGRTRNLASMIQASWSSALNLPLAIEYLTLVHFPNNPCYYLNSNKAAVFPDSYDDLMFRLSYMAKERTKVYSKTERSFGCSQS</sequence>
<evidence type="ECO:0000313" key="3">
    <source>
        <dbReference type="Proteomes" id="UP000254821"/>
    </source>
</evidence>
<proteinExistence type="predicted"/>
<dbReference type="InterPro" id="IPR057271">
    <property type="entry name" value="YagK_YfjJ_C"/>
</dbReference>
<evidence type="ECO:0000313" key="2">
    <source>
        <dbReference type="EMBL" id="STQ82725.1"/>
    </source>
</evidence>
<dbReference type="Pfam" id="PF11726">
    <property type="entry name" value="YagK_YfjJ_C"/>
    <property type="match status" value="1"/>
</dbReference>
<dbReference type="EMBL" id="UGHP01000001">
    <property type="protein sequence ID" value="STQ82725.1"/>
    <property type="molecule type" value="Genomic_DNA"/>
</dbReference>
<gene>
    <name evidence="2" type="ORF">NCTC8105_04944</name>
</gene>